<name>A0A8S5T3V6_9CAUD</name>
<dbReference type="EMBL" id="BK032736">
    <property type="protein sequence ID" value="DAF57655.1"/>
    <property type="molecule type" value="Genomic_DNA"/>
</dbReference>
<organism evidence="1">
    <name type="scientific">Podoviridae sp. ctpVv1</name>
    <dbReference type="NCBI Taxonomy" id="2827748"/>
    <lineage>
        <taxon>Viruses</taxon>
        <taxon>Duplodnaviria</taxon>
        <taxon>Heunggongvirae</taxon>
        <taxon>Uroviricota</taxon>
        <taxon>Caudoviricetes</taxon>
    </lineage>
</organism>
<accession>A0A8S5T3V6</accession>
<protein>
    <submittedName>
        <fullName evidence="1">Uncharacterized protein</fullName>
    </submittedName>
</protein>
<evidence type="ECO:0000313" key="1">
    <source>
        <dbReference type="EMBL" id="DAF57655.1"/>
    </source>
</evidence>
<reference evidence="1" key="1">
    <citation type="journal article" date="2021" name="Proc. Natl. Acad. Sci. U.S.A.">
        <title>A Catalog of Tens of Thousands of Viruses from Human Metagenomes Reveals Hidden Associations with Chronic Diseases.</title>
        <authorList>
            <person name="Tisza M.J."/>
            <person name="Buck C.B."/>
        </authorList>
    </citation>
    <scope>NUCLEOTIDE SEQUENCE</scope>
    <source>
        <strain evidence="1">CtpVv1</strain>
    </source>
</reference>
<proteinExistence type="predicted"/>
<sequence>MANKPTPADFSPTVPNFPVIGQYQPVYGKFDLTTYIQGASDYEIMAFLVQCYNATLKGYSDVTQLSKDTVTAYNQLQTWVNTWFAELDVQQEINNKLQSMYEAGTLANAIAQSGSIPPAVAQYLNSEEGTQNLSRVTADKIDSMATDGSLADVIAQTNKIPDAVKQYLDSIDGTKNLSDVTAKKIEEMAATGTLGTVINKTGTVQSTTTNWLQQNVTPTGSAVVVDKSLTIEGAAADSKVVGNNIYSLKKDLTEISEQKSDMDGITNLFNWVNGAYTVESNRLVFNANNKHAIATPIAVSVKNASYIKISDFETYKYSFAITYGTDNWYYTSATSNPFNIPKNVTALVVTVGRRDNEVITGSDLASVSCAIISDNKFNHLVTLTELFSMPKTIESIIENTQTDTSADAFLINKNVSMDTNNAKGLFSKRIGGVGSITFTDWLPSKQLSNTFNVQQDSDYIYKCMHFPHDGTYPNLEEQDPNIIDVEPLPFKLPIGAIYVNTDVADEFNGLIRIIAFNMFGYKNGHWYEIDNSNISWAQIYKLPWGTSGGTNIPFTYQHGTVLINLVNHKLTKDNTLHFGTRNTYSTGFDYYIVKAIVKCNKASCGLKISVDSRDDISGSPTQIINSRTFALSNNTVLTAFAHNIPDSVYSNVITNFDNYVRLKVPHYYCGRVQINGFIINLLKGKNSVTTIKDLYSDEEVKITINDGSVNTSDNNNLIVVTEHSSRIDVTAKKDIFLSAIVSNTDAVANYNFDLI</sequence>